<dbReference type="EMBL" id="JAVIJP010000030">
    <property type="protein sequence ID" value="KAL3633359.1"/>
    <property type="molecule type" value="Genomic_DNA"/>
</dbReference>
<sequence length="66" mass="7211">MIEFGVSVPILHPITSGFLFQKVIFPSQGVVPKDPDVAIDVTPIQRVLKIGFHHLLGEPQIYCIGG</sequence>
<protein>
    <submittedName>
        <fullName evidence="1">Uncharacterized protein</fullName>
    </submittedName>
</protein>
<evidence type="ECO:0000313" key="1">
    <source>
        <dbReference type="EMBL" id="KAL3633359.1"/>
    </source>
</evidence>
<name>A0ABD3CUZ6_9LAMI</name>
<keyword evidence="2" id="KW-1185">Reference proteome</keyword>
<dbReference type="AlphaFoldDB" id="A0ABD3CUZ6"/>
<proteinExistence type="predicted"/>
<accession>A0ABD3CUZ6</accession>
<evidence type="ECO:0000313" key="2">
    <source>
        <dbReference type="Proteomes" id="UP001632038"/>
    </source>
</evidence>
<dbReference type="Proteomes" id="UP001632038">
    <property type="component" value="Unassembled WGS sequence"/>
</dbReference>
<comment type="caution">
    <text evidence="1">The sequence shown here is derived from an EMBL/GenBank/DDBJ whole genome shotgun (WGS) entry which is preliminary data.</text>
</comment>
<reference evidence="2" key="1">
    <citation type="journal article" date="2024" name="IScience">
        <title>Strigolactones Initiate the Formation of Haustorium-like Structures in Castilleja.</title>
        <authorList>
            <person name="Buerger M."/>
            <person name="Peterson D."/>
            <person name="Chory J."/>
        </authorList>
    </citation>
    <scope>NUCLEOTIDE SEQUENCE [LARGE SCALE GENOMIC DNA]</scope>
</reference>
<gene>
    <name evidence="1" type="ORF">CASFOL_022886</name>
</gene>
<organism evidence="1 2">
    <name type="scientific">Castilleja foliolosa</name>
    <dbReference type="NCBI Taxonomy" id="1961234"/>
    <lineage>
        <taxon>Eukaryota</taxon>
        <taxon>Viridiplantae</taxon>
        <taxon>Streptophyta</taxon>
        <taxon>Embryophyta</taxon>
        <taxon>Tracheophyta</taxon>
        <taxon>Spermatophyta</taxon>
        <taxon>Magnoliopsida</taxon>
        <taxon>eudicotyledons</taxon>
        <taxon>Gunneridae</taxon>
        <taxon>Pentapetalae</taxon>
        <taxon>asterids</taxon>
        <taxon>lamiids</taxon>
        <taxon>Lamiales</taxon>
        <taxon>Orobanchaceae</taxon>
        <taxon>Pedicularideae</taxon>
        <taxon>Castillejinae</taxon>
        <taxon>Castilleja</taxon>
    </lineage>
</organism>